<reference evidence="1 2" key="1">
    <citation type="submission" date="2016-12" db="EMBL/GenBank/DDBJ databases">
        <title>The new phylogeny of genus Mycobacterium.</title>
        <authorList>
            <person name="Tortoli E."/>
            <person name="Trovato A."/>
            <person name="Cirillo D.M."/>
        </authorList>
    </citation>
    <scope>NUCLEOTIDE SEQUENCE [LARGE SCALE GENOMIC DNA]</scope>
    <source>
        <strain evidence="1 2">DSM 45130</strain>
    </source>
</reference>
<gene>
    <name evidence="1" type="ORF">BST26_04030</name>
</gene>
<evidence type="ECO:0000313" key="1">
    <source>
        <dbReference type="EMBL" id="ORA72775.1"/>
    </source>
</evidence>
<name>A0A1X0DK94_9MYCO</name>
<accession>A0A1X0DK94</accession>
<dbReference type="AlphaFoldDB" id="A0A1X0DK94"/>
<evidence type="ECO:0000313" key="2">
    <source>
        <dbReference type="Proteomes" id="UP000192801"/>
    </source>
</evidence>
<comment type="caution">
    <text evidence="1">The sequence shown here is derived from an EMBL/GenBank/DDBJ whole genome shotgun (WGS) entry which is preliminary data.</text>
</comment>
<protein>
    <submittedName>
        <fullName evidence="1">Uncharacterized protein</fullName>
    </submittedName>
</protein>
<dbReference type="Proteomes" id="UP000192801">
    <property type="component" value="Unassembled WGS sequence"/>
</dbReference>
<dbReference type="EMBL" id="MVHS01000006">
    <property type="protein sequence ID" value="ORA72775.1"/>
    <property type="molecule type" value="Genomic_DNA"/>
</dbReference>
<sequence length="107" mass="11620">MVAVAVMMPAAHAGTGADTSNLDHIIETLYDDVQSRCTPTLTPHFQRIDWDPGYPYGGGGSGRIVDDAPSLGGPFQVWWNLGPDPPNGYRSVPAEPQGYWDINLEFC</sequence>
<organism evidence="1 2">
    <name type="scientific">Mycolicibacterium insubricum</name>
    <dbReference type="NCBI Taxonomy" id="444597"/>
    <lineage>
        <taxon>Bacteria</taxon>
        <taxon>Bacillati</taxon>
        <taxon>Actinomycetota</taxon>
        <taxon>Actinomycetes</taxon>
        <taxon>Mycobacteriales</taxon>
        <taxon>Mycobacteriaceae</taxon>
        <taxon>Mycolicibacterium</taxon>
    </lineage>
</organism>
<keyword evidence="2" id="KW-1185">Reference proteome</keyword>
<proteinExistence type="predicted"/>